<dbReference type="SUPFAM" id="SSF51905">
    <property type="entry name" value="FAD/NAD(P)-binding domain"/>
    <property type="match status" value="2"/>
</dbReference>
<accession>A0A194USC8</accession>
<dbReference type="InterPro" id="IPR023753">
    <property type="entry name" value="FAD/NAD-binding_dom"/>
</dbReference>
<dbReference type="InterPro" id="IPR036188">
    <property type="entry name" value="FAD/NAD-bd_sf"/>
</dbReference>
<dbReference type="PRINTS" id="PR00368">
    <property type="entry name" value="FADPNR"/>
</dbReference>
<dbReference type="Pfam" id="PF07992">
    <property type="entry name" value="Pyr_redox_2"/>
    <property type="match status" value="1"/>
</dbReference>
<dbReference type="GO" id="GO:0005739">
    <property type="term" value="C:mitochondrion"/>
    <property type="evidence" value="ECO:0007669"/>
    <property type="project" value="TreeGrafter"/>
</dbReference>
<name>A0A194USC8_CYTMA</name>
<dbReference type="EMBL" id="KN714674">
    <property type="protein sequence ID" value="KUI54590.1"/>
    <property type="molecule type" value="Genomic_DNA"/>
</dbReference>
<dbReference type="AlphaFoldDB" id="A0A194USC8"/>
<evidence type="ECO:0000256" key="1">
    <source>
        <dbReference type="ARBA" id="ARBA00005272"/>
    </source>
</evidence>
<evidence type="ECO:0000256" key="2">
    <source>
        <dbReference type="ARBA" id="ARBA00022630"/>
    </source>
</evidence>
<dbReference type="PANTHER" id="PTHR43706:SF17">
    <property type="entry name" value="NADH DEHYDROGENASE (EUROFUNG)"/>
    <property type="match status" value="1"/>
</dbReference>
<comment type="similarity">
    <text evidence="1">Belongs to the NADH dehydrogenase family.</text>
</comment>
<evidence type="ECO:0000259" key="6">
    <source>
        <dbReference type="Pfam" id="PF07992"/>
    </source>
</evidence>
<keyword evidence="3" id="KW-0274">FAD</keyword>
<protein>
    <submittedName>
        <fullName evidence="7">NADH dehydrogenase</fullName>
    </submittedName>
</protein>
<feature type="domain" description="FAD/NAD(P)-binding" evidence="6">
    <location>
        <begin position="128"/>
        <end position="404"/>
    </location>
</feature>
<keyword evidence="8" id="KW-1185">Reference proteome</keyword>
<dbReference type="OrthoDB" id="3244603at2759"/>
<reference evidence="8" key="1">
    <citation type="submission" date="2014-12" db="EMBL/GenBank/DDBJ databases">
        <title>Genome Sequence of Valsa Canker Pathogens Uncovers a Specific Adaption of Colonization on Woody Bark.</title>
        <authorList>
            <person name="Yin Z."/>
            <person name="Liu H."/>
            <person name="Gao X."/>
            <person name="Li Z."/>
            <person name="Song N."/>
            <person name="Ke X."/>
            <person name="Dai Q."/>
            <person name="Wu Y."/>
            <person name="Sun Y."/>
            <person name="Xu J.-R."/>
            <person name="Kang Z.K."/>
            <person name="Wang L."/>
            <person name="Huang L."/>
        </authorList>
    </citation>
    <scope>NUCLEOTIDE SEQUENCE [LARGE SCALE GENOMIC DNA]</scope>
    <source>
        <strain evidence="8">SXYL134</strain>
    </source>
</reference>
<dbReference type="GO" id="GO:0003954">
    <property type="term" value="F:NADH dehydrogenase activity"/>
    <property type="evidence" value="ECO:0007669"/>
    <property type="project" value="InterPro"/>
</dbReference>
<dbReference type="Gene3D" id="3.50.50.100">
    <property type="match status" value="1"/>
</dbReference>
<evidence type="ECO:0000256" key="5">
    <source>
        <dbReference type="ARBA" id="ARBA00023027"/>
    </source>
</evidence>
<dbReference type="STRING" id="694573.A0A194USC8"/>
<keyword evidence="5" id="KW-0520">NAD</keyword>
<dbReference type="Proteomes" id="UP000078576">
    <property type="component" value="Unassembled WGS sequence"/>
</dbReference>
<organism evidence="7 8">
    <name type="scientific">Cytospora mali</name>
    <name type="common">Apple Valsa canker fungus</name>
    <name type="synonym">Valsa mali</name>
    <dbReference type="NCBI Taxonomy" id="578113"/>
    <lineage>
        <taxon>Eukaryota</taxon>
        <taxon>Fungi</taxon>
        <taxon>Dikarya</taxon>
        <taxon>Ascomycota</taxon>
        <taxon>Pezizomycotina</taxon>
        <taxon>Sordariomycetes</taxon>
        <taxon>Sordariomycetidae</taxon>
        <taxon>Diaporthales</taxon>
        <taxon>Cytosporaceae</taxon>
        <taxon>Cytospora</taxon>
    </lineage>
</organism>
<dbReference type="InterPro" id="IPR045024">
    <property type="entry name" value="NDH-2"/>
</dbReference>
<dbReference type="PANTHER" id="PTHR43706">
    <property type="entry name" value="NADH DEHYDROGENASE"/>
    <property type="match status" value="1"/>
</dbReference>
<evidence type="ECO:0000256" key="4">
    <source>
        <dbReference type="ARBA" id="ARBA00023002"/>
    </source>
</evidence>
<keyword evidence="2" id="KW-0285">Flavoprotein</keyword>
<evidence type="ECO:0000313" key="8">
    <source>
        <dbReference type="Proteomes" id="UP000078576"/>
    </source>
</evidence>
<sequence length="615" mass="67516">MQTIIAGDCPVCNPQKPEYFEEKETLVKCSFKDTEKYKLNWDITLPNDHIWSGKQHARTLESFILAEDPCKNMTYFKARPIDEYGTVNVSFTTDDVFRTIQYTPLLASAACGLFNFRLAEEPIRRKNRTDVEYYKAIAQDIDFDKRIVRCRTAADVDGEGPKDFDVEFDKLCIAPGCDNQDFGTPGAKDHALFLRTTNDSRLLQQRILEMLDEASLPTVVNDPQKQRDILNIRIVGGGAIGIEAAAELFDLWNEDMRFLYPHLDGKLTITIHDVAPSILTTFDQRLAEYATESLTKGKQHVVQIKTGSHINKVEAGAIFTKEEGRLPYGVLLWATGNKANSLVDALSDRIKLPEKGLPRILTDKYLRVLKPDGSPMDGVYALGDAADIEGESLPTLAEVALQKGEYLTHALNNDVSEKSAGLHPFKYKQRALLAYLGNHDGIIGGRQDWTGKSAWLAWREEAITETPSTMRTRFQNDLYITPLVHLRSAALESAGFNAGCHQVFRGAIGGLDAVGAGDASGAGVFTEPGAGGSWTVLTMAIGPGIIGRNLFETVLITGSLVDIVGFEGCSLDFVAITLFRASPAILDAVKNIGRLMLGAGRTMVMAPPVPAPNES</sequence>
<evidence type="ECO:0000256" key="3">
    <source>
        <dbReference type="ARBA" id="ARBA00022827"/>
    </source>
</evidence>
<proteinExistence type="inferred from homology"/>
<gene>
    <name evidence="7" type="ORF">VP1G_01914</name>
</gene>
<keyword evidence="4" id="KW-0560">Oxidoreductase</keyword>
<evidence type="ECO:0000313" key="7">
    <source>
        <dbReference type="EMBL" id="KUI54590.1"/>
    </source>
</evidence>